<evidence type="ECO:0000256" key="3">
    <source>
        <dbReference type="ARBA" id="ARBA00022833"/>
    </source>
</evidence>
<dbReference type="Proteomes" id="UP000197334">
    <property type="component" value="Unassembled WGS sequence"/>
</dbReference>
<evidence type="ECO:0000256" key="2">
    <source>
        <dbReference type="ARBA" id="ARBA00022723"/>
    </source>
</evidence>
<dbReference type="Pfam" id="PF00596">
    <property type="entry name" value="Aldolase_II"/>
    <property type="match status" value="1"/>
</dbReference>
<evidence type="ECO:0000313" key="8">
    <source>
        <dbReference type="EMBL" id="OWV28066.1"/>
    </source>
</evidence>
<dbReference type="GO" id="GO:0016832">
    <property type="term" value="F:aldehyde-lyase activity"/>
    <property type="evidence" value="ECO:0007669"/>
    <property type="project" value="TreeGrafter"/>
</dbReference>
<dbReference type="SMART" id="SM01007">
    <property type="entry name" value="Aldolase_II"/>
    <property type="match status" value="1"/>
</dbReference>
<dbReference type="GO" id="GO:0046872">
    <property type="term" value="F:metal ion binding"/>
    <property type="evidence" value="ECO:0007669"/>
    <property type="project" value="UniProtKB-UniRule"/>
</dbReference>
<organism evidence="8 9">
    <name type="scientific">Halomonas campaniensis</name>
    <dbReference type="NCBI Taxonomy" id="213554"/>
    <lineage>
        <taxon>Bacteria</taxon>
        <taxon>Pseudomonadati</taxon>
        <taxon>Pseudomonadota</taxon>
        <taxon>Gammaproteobacteria</taxon>
        <taxon>Oceanospirillales</taxon>
        <taxon>Halomonadaceae</taxon>
        <taxon>Halomonas</taxon>
    </lineage>
</organism>
<dbReference type="GO" id="GO:0046570">
    <property type="term" value="F:methylthioribulose 1-phosphate dehydratase activity"/>
    <property type="evidence" value="ECO:0007669"/>
    <property type="project" value="UniProtKB-EC"/>
</dbReference>
<reference evidence="8 9" key="1">
    <citation type="submission" date="2014-08" db="EMBL/GenBank/DDBJ databases">
        <title>Draft genome sequence of a novel L-asparaginase producing marine bacterium, Halomonas campaniensis.</title>
        <authorList>
            <person name="Sundarakrishnan B."/>
            <person name="Moushumi Priya A."/>
            <person name="Raman G."/>
            <person name="Sakthivel N."/>
            <person name="Park S."/>
            <person name="Jayachandran S."/>
        </authorList>
    </citation>
    <scope>NUCLEOTIDE SEQUENCE [LARGE SCALE GENOMIC DNA]</scope>
    <source>
        <strain evidence="8 9">SK03</strain>
    </source>
</reference>
<dbReference type="GO" id="GO:0019509">
    <property type="term" value="P:L-methionine salvage from methylthioadenosine"/>
    <property type="evidence" value="ECO:0007669"/>
    <property type="project" value="UniProtKB-UniRule"/>
</dbReference>
<dbReference type="STRING" id="213554.FF32_03400"/>
<accession>A0A2D0AY02</accession>
<dbReference type="PANTHER" id="PTHR22789">
    <property type="entry name" value="FUCULOSE PHOSPHATE ALDOLASE"/>
    <property type="match status" value="1"/>
</dbReference>
<evidence type="ECO:0000256" key="1">
    <source>
        <dbReference type="ARBA" id="ARBA00022605"/>
    </source>
</evidence>
<dbReference type="InterPro" id="IPR001303">
    <property type="entry name" value="Aldolase_II/adducin_N"/>
</dbReference>
<dbReference type="AlphaFoldDB" id="A0A2D0AY02"/>
<dbReference type="EMBL" id="JPUA01000043">
    <property type="protein sequence ID" value="OWV28066.1"/>
    <property type="molecule type" value="Genomic_DNA"/>
</dbReference>
<keyword evidence="1" id="KW-0028">Amino-acid biosynthesis</keyword>
<gene>
    <name evidence="8" type="ORF">JI62_19700</name>
</gene>
<dbReference type="HAMAP" id="MF_01677">
    <property type="entry name" value="Salvage_MtnB"/>
    <property type="match status" value="1"/>
</dbReference>
<evidence type="ECO:0000256" key="6">
    <source>
        <dbReference type="NCBIfam" id="TIGR03328"/>
    </source>
</evidence>
<name>A0A2D0AY02_9GAMM</name>
<dbReference type="NCBIfam" id="TIGR03328">
    <property type="entry name" value="salvage_mtnB"/>
    <property type="match status" value="1"/>
</dbReference>
<dbReference type="InterPro" id="IPR050197">
    <property type="entry name" value="Aldolase_class_II_sugar_metab"/>
</dbReference>
<dbReference type="SUPFAM" id="SSF53639">
    <property type="entry name" value="AraD/HMP-PK domain-like"/>
    <property type="match status" value="1"/>
</dbReference>
<keyword evidence="5" id="KW-0456">Lyase</keyword>
<protein>
    <recommendedName>
        <fullName evidence="6">Methylthioribulose 1-phosphate dehydratase</fullName>
        <ecNumber evidence="6">4.2.1.109</ecNumber>
    </recommendedName>
</protein>
<feature type="domain" description="Class II aldolase/adducin N-terminal" evidence="7">
    <location>
        <begin position="1"/>
        <end position="147"/>
    </location>
</feature>
<sequence length="153" mass="16765">RDKTRIQADDLLLCNLDGKVLSGDGKPSAESDLHAALYRLDASINCVLHTHTVASTVLSRRFPKGIELNGFEMQKALAGNVTHEASIRLPVVPNSQDMEELAEHVRSGWPMPWGFLVAGHGIYAVGDSIASCCRHLEAIEFLLACVLEESRWS</sequence>
<keyword evidence="9" id="KW-1185">Reference proteome</keyword>
<dbReference type="OrthoDB" id="9805559at2"/>
<evidence type="ECO:0000259" key="7">
    <source>
        <dbReference type="SMART" id="SM01007"/>
    </source>
</evidence>
<feature type="non-terminal residue" evidence="8">
    <location>
        <position position="1"/>
    </location>
</feature>
<evidence type="ECO:0000256" key="5">
    <source>
        <dbReference type="ARBA" id="ARBA00023239"/>
    </source>
</evidence>
<dbReference type="Gene3D" id="3.40.225.10">
    <property type="entry name" value="Class II aldolase/adducin N-terminal domain"/>
    <property type="match status" value="1"/>
</dbReference>
<dbReference type="GO" id="GO:0005829">
    <property type="term" value="C:cytosol"/>
    <property type="evidence" value="ECO:0007669"/>
    <property type="project" value="TreeGrafter"/>
</dbReference>
<comment type="caution">
    <text evidence="8">The sequence shown here is derived from an EMBL/GenBank/DDBJ whole genome shotgun (WGS) entry which is preliminary data.</text>
</comment>
<dbReference type="RefSeq" id="WP_088701840.1">
    <property type="nucleotide sequence ID" value="NZ_JPUA01000043.1"/>
</dbReference>
<keyword evidence="4" id="KW-0486">Methionine biosynthesis</keyword>
<evidence type="ECO:0000256" key="4">
    <source>
        <dbReference type="ARBA" id="ARBA00023167"/>
    </source>
</evidence>
<keyword evidence="3" id="KW-0862">Zinc</keyword>
<dbReference type="EC" id="4.2.1.109" evidence="6"/>
<dbReference type="GO" id="GO:0019323">
    <property type="term" value="P:pentose catabolic process"/>
    <property type="evidence" value="ECO:0007669"/>
    <property type="project" value="TreeGrafter"/>
</dbReference>
<proteinExistence type="inferred from homology"/>
<evidence type="ECO:0000313" key="9">
    <source>
        <dbReference type="Proteomes" id="UP000197334"/>
    </source>
</evidence>
<dbReference type="PANTHER" id="PTHR22789:SF0">
    <property type="entry name" value="3-OXO-TETRONATE 4-PHOSPHATE DECARBOXYLASE-RELATED"/>
    <property type="match status" value="1"/>
</dbReference>
<dbReference type="InterPro" id="IPR036409">
    <property type="entry name" value="Aldolase_II/adducin_N_sf"/>
</dbReference>
<dbReference type="InterPro" id="IPR017714">
    <property type="entry name" value="MethylthioRu-1-P_deHdtase_MtnB"/>
</dbReference>
<keyword evidence="2" id="KW-0479">Metal-binding</keyword>